<comment type="caution">
    <text evidence="1">The sequence shown here is derived from an EMBL/GenBank/DDBJ whole genome shotgun (WGS) entry which is preliminary data.</text>
</comment>
<protein>
    <submittedName>
        <fullName evidence="1">Uncharacterized protein</fullName>
    </submittedName>
</protein>
<dbReference type="AlphaFoldDB" id="A0A813D9C1"/>
<reference evidence="1" key="1">
    <citation type="submission" date="2021-02" db="EMBL/GenBank/DDBJ databases">
        <authorList>
            <person name="Dougan E. K."/>
            <person name="Rhodes N."/>
            <person name="Thang M."/>
            <person name="Chan C."/>
        </authorList>
    </citation>
    <scope>NUCLEOTIDE SEQUENCE</scope>
</reference>
<sequence>VLHEPLFSALAQHSCRLLKDCLEQHCYRGASKSLARAVYSDRVDYSAKDGKVDAFDLMTLADTLWAFAEVDFAGPEVWELSGDYMARGLSQSSALAQRFLRYPEALLKCMQPFAVVGRSHHAFFAAAAPHLLRQLPSYRLRSAATCLWVWTTSGPWDETIQEAISERFLSLLPMLANAEACGISSSSGGNAGRSFQALGGEESLRVAWALSAVRRDSFDALDALSAQPAFQAAVQGICIVGNGTNLDLQALVVVCDKVQERRMRWGPLLLEALEATSSLFECLSDAFEPDSQPGPQLCACLLSTLSCTMQGTWVLADLPHEIQISPGICFALAVAGQLLPQGAEAAAPRALRRGTEEGNSGRVSCRDEEASVMNTAAARMACRPALRQLHSGVRRDAVLFEGSQESIPVGRFGEISVDTTESCSGGWSSGPDEASLSLRRLCGALARLSGRRWYRTICMGFFGSGLTSATLCLQVLGLALKSTSWAGSLEPLDCSTYDFPTDTEFGTREWQGARYIYAAHAESAERQKALGLAIGRDDYLTGIDGAVHVDRWVAVVGSFAHLTQLLAMEPREIYFVDLNRLQLNYFSALMNYAFHTAPPNEDVFVKSFLQIAVDAGREAACTYSFVFHEFLANSVDVPSERPPCICDKVELRGGCNVQDPMNPRPNPEHMYSVCNFQVGQGWLATDGTYRTVRERLRRAHIKLFHKDFLQGLSNLVEANHRTVVYASNVFTIGDGGMDYGNDWVPEMLRELHWKVLWGGGHVHMSCYESDRYCKEVYNGNNDDARMHKKHVSALAAVSIAVAEFSEFWDVTSQTPYGFSEFDTGQMEAIVGDEYRTHDVPIKHRHNTGYVEFVTFARERPQELMKATCLIHALLGSDVAFGTFLEVLGASLYACARTVLLEHNKESLDFILPADVDPAEQMWRNENWRSATELIHLLKGACHSKRLLSIDRAVPLSMTSMQCAAGLKDGCRNVVVVVDRTFWDLVPPPGRAEYFELNDYLQALLN</sequence>
<dbReference type="Proteomes" id="UP000654075">
    <property type="component" value="Unassembled WGS sequence"/>
</dbReference>
<evidence type="ECO:0000313" key="2">
    <source>
        <dbReference type="Proteomes" id="UP000654075"/>
    </source>
</evidence>
<accession>A0A813D9C1</accession>
<organism evidence="1 2">
    <name type="scientific">Polarella glacialis</name>
    <name type="common">Dinoflagellate</name>
    <dbReference type="NCBI Taxonomy" id="89957"/>
    <lineage>
        <taxon>Eukaryota</taxon>
        <taxon>Sar</taxon>
        <taxon>Alveolata</taxon>
        <taxon>Dinophyceae</taxon>
        <taxon>Suessiales</taxon>
        <taxon>Suessiaceae</taxon>
        <taxon>Polarella</taxon>
    </lineage>
</organism>
<dbReference type="OrthoDB" id="10439826at2759"/>
<dbReference type="EMBL" id="CAJNNV010001028">
    <property type="protein sequence ID" value="CAE8584146.1"/>
    <property type="molecule type" value="Genomic_DNA"/>
</dbReference>
<gene>
    <name evidence="1" type="ORF">PGLA1383_LOCUS3088</name>
</gene>
<name>A0A813D9C1_POLGL</name>
<proteinExistence type="predicted"/>
<evidence type="ECO:0000313" key="1">
    <source>
        <dbReference type="EMBL" id="CAE8584146.1"/>
    </source>
</evidence>
<feature type="non-terminal residue" evidence="1">
    <location>
        <position position="1005"/>
    </location>
</feature>
<keyword evidence="2" id="KW-1185">Reference proteome</keyword>